<feature type="region of interest" description="Disordered" evidence="3">
    <location>
        <begin position="210"/>
        <end position="245"/>
    </location>
</feature>
<dbReference type="PROSITE" id="PS51125">
    <property type="entry name" value="NHL"/>
    <property type="match status" value="1"/>
</dbReference>
<feature type="compositionally biased region" description="Basic and acidic residues" evidence="3">
    <location>
        <begin position="210"/>
        <end position="224"/>
    </location>
</feature>
<dbReference type="Gene3D" id="2.120.10.30">
    <property type="entry name" value="TolB, C-terminal domain"/>
    <property type="match status" value="2"/>
</dbReference>
<accession>A0A7S2KHH7</accession>
<dbReference type="PANTHER" id="PTHR13833:SF71">
    <property type="entry name" value="NHL DOMAIN-CONTAINING PROTEIN"/>
    <property type="match status" value="1"/>
</dbReference>
<dbReference type="AlphaFoldDB" id="A0A7S2KHH7"/>
<gene>
    <name evidence="4" type="ORF">BIGN1055_LOCUS311</name>
</gene>
<dbReference type="SUPFAM" id="SSF63829">
    <property type="entry name" value="Calcium-dependent phosphotriesterase"/>
    <property type="match status" value="1"/>
</dbReference>
<dbReference type="InterPro" id="IPR001258">
    <property type="entry name" value="NHL_repeat"/>
</dbReference>
<evidence type="ECO:0008006" key="5">
    <source>
        <dbReference type="Google" id="ProtNLM"/>
    </source>
</evidence>
<name>A0A7S2KHH7_BIGNA</name>
<organism evidence="4">
    <name type="scientific">Bigelowiella natans</name>
    <name type="common">Pedinomonas minutissima</name>
    <name type="synonym">Chlorarachnion sp. (strain CCMP621)</name>
    <dbReference type="NCBI Taxonomy" id="227086"/>
    <lineage>
        <taxon>Eukaryota</taxon>
        <taxon>Sar</taxon>
        <taxon>Rhizaria</taxon>
        <taxon>Cercozoa</taxon>
        <taxon>Chlorarachniophyceae</taxon>
        <taxon>Bigelowiella</taxon>
    </lineage>
</organism>
<evidence type="ECO:0000256" key="2">
    <source>
        <dbReference type="PROSITE-ProRule" id="PRU00504"/>
    </source>
</evidence>
<evidence type="ECO:0000313" key="4">
    <source>
        <dbReference type="EMBL" id="CAD9576985.1"/>
    </source>
</evidence>
<dbReference type="EMBL" id="HBHA01000477">
    <property type="protein sequence ID" value="CAD9576985.1"/>
    <property type="molecule type" value="Transcribed_RNA"/>
</dbReference>
<evidence type="ECO:0000256" key="3">
    <source>
        <dbReference type="SAM" id="MobiDB-lite"/>
    </source>
</evidence>
<feature type="compositionally biased region" description="Basic and acidic residues" evidence="3">
    <location>
        <begin position="231"/>
        <end position="245"/>
    </location>
</feature>
<dbReference type="PANTHER" id="PTHR13833">
    <property type="match status" value="1"/>
</dbReference>
<dbReference type="InterPro" id="IPR011042">
    <property type="entry name" value="6-blade_b-propeller_TolB-like"/>
</dbReference>
<proteinExistence type="predicted"/>
<reference evidence="4" key="1">
    <citation type="submission" date="2021-01" db="EMBL/GenBank/DDBJ databases">
        <authorList>
            <person name="Corre E."/>
            <person name="Pelletier E."/>
            <person name="Niang G."/>
            <person name="Scheremetjew M."/>
            <person name="Finn R."/>
            <person name="Kale V."/>
            <person name="Holt S."/>
            <person name="Cochrane G."/>
            <person name="Meng A."/>
            <person name="Brown T."/>
            <person name="Cohen L."/>
        </authorList>
    </citation>
    <scope>NUCLEOTIDE SEQUENCE</scope>
    <source>
        <strain evidence="4">CCMP1258.1</strain>
    </source>
</reference>
<sequence length="260" mass="28677">MVVLLSVYDPIIQMQLSGDYEVTTVAGGKKYPAKEPEEGWECSLESRFHAASWRDGSSKTANFQHPIGLAVDSKGNIFVVDNPGIAKNCPQGVRKICPNGFVTSFAGFEEGFADGMGTEAKFHSPYGIDIDDRDTLYVTDSLNHAIRMISPDGNVTTIVGNGTCGDTDGSPLRANLDEPRGIAVAPDGCIYVSDAENTKIKKIKPYKVPRTPDPEEELQKHDRVNWSPDPKFIRAPELEPESEPREVFEHFTCDWKKDQA</sequence>
<protein>
    <recommendedName>
        <fullName evidence="5">Peptidylamidoglycolate lyase</fullName>
    </recommendedName>
</protein>
<feature type="repeat" description="NHL" evidence="2">
    <location>
        <begin position="169"/>
        <end position="206"/>
    </location>
</feature>
<evidence type="ECO:0000256" key="1">
    <source>
        <dbReference type="ARBA" id="ARBA00022737"/>
    </source>
</evidence>
<keyword evidence="1" id="KW-0677">Repeat</keyword>